<evidence type="ECO:0000256" key="5">
    <source>
        <dbReference type="ARBA" id="ARBA00044539"/>
    </source>
</evidence>
<keyword evidence="3" id="KW-0808">Transferase</keyword>
<dbReference type="GO" id="GO:0016438">
    <property type="term" value="F:tRNA-queuosine(34) beta-mannosyltransferase activity"/>
    <property type="evidence" value="ECO:0007669"/>
    <property type="project" value="UniProtKB-EC"/>
</dbReference>
<name>A0AAW1LAL2_POPJA</name>
<dbReference type="AlphaFoldDB" id="A0AAW1LAL2"/>
<gene>
    <name evidence="8" type="ORF">QE152_g13229</name>
</gene>
<proteinExistence type="inferred from homology"/>
<dbReference type="InterPro" id="IPR022701">
    <property type="entry name" value="QTMAN_N"/>
</dbReference>
<evidence type="ECO:0000256" key="1">
    <source>
        <dbReference type="ARBA" id="ARBA00009481"/>
    </source>
</evidence>
<keyword evidence="2" id="KW-0328">Glycosyltransferase</keyword>
<comment type="similarity">
    <text evidence="1">Belongs to the glycosyltransferase group 1 family. Glycosyltransferase 4 subfamily.</text>
</comment>
<reference evidence="8 9" key="1">
    <citation type="journal article" date="2024" name="BMC Genomics">
        <title>De novo assembly and annotation of Popillia japonica's genome with initial clues to its potential as an invasive pest.</title>
        <authorList>
            <person name="Cucini C."/>
            <person name="Boschi S."/>
            <person name="Funari R."/>
            <person name="Cardaioli E."/>
            <person name="Iannotti N."/>
            <person name="Marturano G."/>
            <person name="Paoli F."/>
            <person name="Bruttini M."/>
            <person name="Carapelli A."/>
            <person name="Frati F."/>
            <person name="Nardi F."/>
        </authorList>
    </citation>
    <scope>NUCLEOTIDE SEQUENCE [LARGE SCALE GENOMIC DNA]</scope>
    <source>
        <strain evidence="8">DMR45628</strain>
    </source>
</reference>
<evidence type="ECO:0000259" key="7">
    <source>
        <dbReference type="Pfam" id="PF12038"/>
    </source>
</evidence>
<evidence type="ECO:0000256" key="3">
    <source>
        <dbReference type="ARBA" id="ARBA00022679"/>
    </source>
</evidence>
<dbReference type="EC" id="2.4.1.110" evidence="4"/>
<evidence type="ECO:0000256" key="2">
    <source>
        <dbReference type="ARBA" id="ARBA00022676"/>
    </source>
</evidence>
<accession>A0AAW1LAL2</accession>
<evidence type="ECO:0000313" key="9">
    <source>
        <dbReference type="Proteomes" id="UP001458880"/>
    </source>
</evidence>
<protein>
    <recommendedName>
        <fullName evidence="5">tRNA-queuosine alpha-mannosyltransferase</fullName>
        <ecNumber evidence="4">2.4.1.110</ecNumber>
    </recommendedName>
</protein>
<sequence length="364" mass="41952">MCKNQFNRLVHFEVVKGSSKDNCQNNVHKVLLVEAFYGGSHKQLLDALITNITNPTIVTLKPKKWHWRARCSALILTSRIPLVTTEQVLFISSVVNLAELLGIRPDLQGLKKIVYFHENQLVYPVKIIKERDIQYAYNQIVTCLAADVVIFNSVFNKESFLSNIATIIKLLPDYKPKNLEFDIRLKSKVLYFPLDFSTIPSSNEVANILTIVWPHRLKENNKKFLVSVLGEMFTDVPGIFATAQEHFHAEIINFGFVESREEYLKILSKSQVVISTADHEFFGVSMLEATYAGCFPLLPNKLVYPEIYPVQCLYDTEEELYIKLCRYCDDPALAQLNRRELNIDFDLYSIEKLLPQYLELFSIK</sequence>
<evidence type="ECO:0000256" key="4">
    <source>
        <dbReference type="ARBA" id="ARBA00044517"/>
    </source>
</evidence>
<dbReference type="PANTHER" id="PTHR13615:SF3">
    <property type="entry name" value="GLYCOSYLTRANSFERASE-LIKE DOMAIN-CONTAINING PROTEIN 1"/>
    <property type="match status" value="1"/>
</dbReference>
<keyword evidence="9" id="KW-1185">Reference proteome</keyword>
<dbReference type="Gene3D" id="3.40.50.2000">
    <property type="entry name" value="Glycogen Phosphorylase B"/>
    <property type="match status" value="1"/>
</dbReference>
<comment type="catalytic activity">
    <reaction evidence="6">
        <text>queuosine(34) in tRNA(Asp) + GDP-alpha-D-mannose = O-4''-alpha-D-mannosylqueuosine(34) in tRNA(Asp) + GDP + H(+)</text>
        <dbReference type="Rhea" id="RHEA:12885"/>
        <dbReference type="Rhea" id="RHEA-COMP:18572"/>
        <dbReference type="Rhea" id="RHEA-COMP:18581"/>
        <dbReference type="ChEBI" id="CHEBI:15378"/>
        <dbReference type="ChEBI" id="CHEBI:57527"/>
        <dbReference type="ChEBI" id="CHEBI:58189"/>
        <dbReference type="ChEBI" id="CHEBI:194431"/>
        <dbReference type="ChEBI" id="CHEBI:194442"/>
        <dbReference type="EC" id="2.4.1.110"/>
    </reaction>
    <physiologicalReaction direction="left-to-right" evidence="6">
        <dbReference type="Rhea" id="RHEA:12886"/>
    </physiologicalReaction>
</comment>
<dbReference type="SUPFAM" id="SSF53756">
    <property type="entry name" value="UDP-Glycosyltransferase/glycogen phosphorylase"/>
    <property type="match status" value="1"/>
</dbReference>
<dbReference type="InterPro" id="IPR051862">
    <property type="entry name" value="GT-like_domain_containing_1"/>
</dbReference>
<organism evidence="8 9">
    <name type="scientific">Popillia japonica</name>
    <name type="common">Japanese beetle</name>
    <dbReference type="NCBI Taxonomy" id="7064"/>
    <lineage>
        <taxon>Eukaryota</taxon>
        <taxon>Metazoa</taxon>
        <taxon>Ecdysozoa</taxon>
        <taxon>Arthropoda</taxon>
        <taxon>Hexapoda</taxon>
        <taxon>Insecta</taxon>
        <taxon>Pterygota</taxon>
        <taxon>Neoptera</taxon>
        <taxon>Endopterygota</taxon>
        <taxon>Coleoptera</taxon>
        <taxon>Polyphaga</taxon>
        <taxon>Scarabaeiformia</taxon>
        <taxon>Scarabaeidae</taxon>
        <taxon>Rutelinae</taxon>
        <taxon>Popillia</taxon>
    </lineage>
</organism>
<comment type="caution">
    <text evidence="8">The sequence shown here is derived from an EMBL/GenBank/DDBJ whole genome shotgun (WGS) entry which is preliminary data.</text>
</comment>
<dbReference type="Proteomes" id="UP001458880">
    <property type="component" value="Unassembled WGS sequence"/>
</dbReference>
<feature type="domain" description="tRNA-queuosine alpha-mannosyltransferase N-terminal" evidence="7">
    <location>
        <begin position="29"/>
        <end position="194"/>
    </location>
</feature>
<evidence type="ECO:0000313" key="8">
    <source>
        <dbReference type="EMBL" id="KAK9731933.1"/>
    </source>
</evidence>
<dbReference type="Pfam" id="PF12038">
    <property type="entry name" value="QTMAN_N"/>
    <property type="match status" value="1"/>
</dbReference>
<dbReference type="PANTHER" id="PTHR13615">
    <property type="entry name" value="GLYCOSYLTRANSFERASE-LIKE 1"/>
    <property type="match status" value="1"/>
</dbReference>
<dbReference type="EMBL" id="JASPKY010000124">
    <property type="protein sequence ID" value="KAK9731933.1"/>
    <property type="molecule type" value="Genomic_DNA"/>
</dbReference>
<evidence type="ECO:0000256" key="6">
    <source>
        <dbReference type="ARBA" id="ARBA00048439"/>
    </source>
</evidence>